<proteinExistence type="predicted"/>
<organism evidence="1 2">
    <name type="scientific">Vibrio algicola</name>
    <dbReference type="NCBI Taxonomy" id="2662262"/>
    <lineage>
        <taxon>Bacteria</taxon>
        <taxon>Pseudomonadati</taxon>
        <taxon>Pseudomonadota</taxon>
        <taxon>Gammaproteobacteria</taxon>
        <taxon>Vibrionales</taxon>
        <taxon>Vibrionaceae</taxon>
        <taxon>Vibrio</taxon>
    </lineage>
</organism>
<dbReference type="AlphaFoldDB" id="A0A5Q0TDJ6"/>
<dbReference type="RefSeq" id="WP_153445730.1">
    <property type="nucleotide sequence ID" value="NZ_CP045699.1"/>
</dbReference>
<accession>A0A5Q0TDJ6</accession>
<evidence type="ECO:0000313" key="1">
    <source>
        <dbReference type="EMBL" id="QGA64065.1"/>
    </source>
</evidence>
<name>A0A5Q0TDJ6_9VIBR</name>
<protein>
    <submittedName>
        <fullName evidence="1">Uncharacterized protein</fullName>
    </submittedName>
</protein>
<keyword evidence="2" id="KW-1185">Reference proteome</keyword>
<gene>
    <name evidence="1" type="ORF">GFB47_00670</name>
</gene>
<dbReference type="EMBL" id="CP045699">
    <property type="protein sequence ID" value="QGA64065.1"/>
    <property type="molecule type" value="Genomic_DNA"/>
</dbReference>
<dbReference type="Proteomes" id="UP000348942">
    <property type="component" value="Chromosome 1"/>
</dbReference>
<reference evidence="1 2" key="1">
    <citation type="submission" date="2019-10" db="EMBL/GenBank/DDBJ databases">
        <title>Vibrio sp. nov., isolated from Coralline algae surface.</title>
        <authorList>
            <person name="Geng Y."/>
            <person name="Zhang X."/>
        </authorList>
    </citation>
    <scope>NUCLEOTIDE SEQUENCE [LARGE SCALE GENOMIC DNA]</scope>
    <source>
        <strain evidence="1 2">SM1977</strain>
    </source>
</reference>
<sequence>MFSWLENLYDKSEGWKRRLFLQTMKRKTNKGRALISLSADGAFQQLVASKDPSEIEANKKANPIKSSLFFASYEALIVTTKA</sequence>
<evidence type="ECO:0000313" key="2">
    <source>
        <dbReference type="Proteomes" id="UP000348942"/>
    </source>
</evidence>